<dbReference type="GO" id="GO:0000785">
    <property type="term" value="C:chromatin"/>
    <property type="evidence" value="ECO:0007669"/>
    <property type="project" value="TreeGrafter"/>
</dbReference>
<feature type="region of interest" description="Disordered" evidence="5">
    <location>
        <begin position="1"/>
        <end position="32"/>
    </location>
</feature>
<organism evidence="6">
    <name type="scientific">Dendroctonus ponderosae</name>
    <name type="common">Mountain pine beetle</name>
    <dbReference type="NCBI Taxonomy" id="77166"/>
    <lineage>
        <taxon>Eukaryota</taxon>
        <taxon>Metazoa</taxon>
        <taxon>Ecdysozoa</taxon>
        <taxon>Arthropoda</taxon>
        <taxon>Hexapoda</taxon>
        <taxon>Insecta</taxon>
        <taxon>Pterygota</taxon>
        <taxon>Neoptera</taxon>
        <taxon>Endopterygota</taxon>
        <taxon>Coleoptera</taxon>
        <taxon>Polyphaga</taxon>
        <taxon>Cucujiformia</taxon>
        <taxon>Curculionidae</taxon>
        <taxon>Scolytinae</taxon>
        <taxon>Dendroctonus</taxon>
    </lineage>
</organism>
<evidence type="ECO:0000256" key="3">
    <source>
        <dbReference type="ARBA" id="ARBA00023054"/>
    </source>
</evidence>
<dbReference type="HOGENOM" id="CLU_014061_1_0_1"/>
<evidence type="ECO:0000256" key="4">
    <source>
        <dbReference type="SAM" id="Coils"/>
    </source>
</evidence>
<feature type="compositionally biased region" description="Polar residues" evidence="5">
    <location>
        <begin position="455"/>
        <end position="477"/>
    </location>
</feature>
<dbReference type="Gene3D" id="1.20.5.430">
    <property type="match status" value="1"/>
</dbReference>
<dbReference type="GO" id="GO:0006357">
    <property type="term" value="P:regulation of transcription by RNA polymerase II"/>
    <property type="evidence" value="ECO:0007669"/>
    <property type="project" value="TreeGrafter"/>
</dbReference>
<dbReference type="PANTHER" id="PTHR13992">
    <property type="entry name" value="NUCLEAR RECEPTOR CO-REPRESSOR RELATED NCOR"/>
    <property type="match status" value="1"/>
</dbReference>
<feature type="coiled-coil region" evidence="4">
    <location>
        <begin position="137"/>
        <end position="171"/>
    </location>
</feature>
<feature type="compositionally biased region" description="Acidic residues" evidence="5">
    <location>
        <begin position="328"/>
        <end position="339"/>
    </location>
</feature>
<dbReference type="InterPro" id="IPR009057">
    <property type="entry name" value="Homeodomain-like_sf"/>
</dbReference>
<dbReference type="Pfam" id="PF15784">
    <property type="entry name" value="GPS2_interact"/>
    <property type="match status" value="1"/>
</dbReference>
<dbReference type="PANTHER" id="PTHR13992:SF39">
    <property type="entry name" value="SMRTER, ISOFORM G"/>
    <property type="match status" value="1"/>
</dbReference>
<feature type="region of interest" description="Disordered" evidence="5">
    <location>
        <begin position="444"/>
        <end position="554"/>
    </location>
</feature>
<feature type="compositionally biased region" description="Low complexity" evidence="5">
    <location>
        <begin position="536"/>
        <end position="547"/>
    </location>
</feature>
<comment type="similarity">
    <text evidence="2">Belongs to the N-CoR nuclear receptor corepressors family.</text>
</comment>
<dbReference type="Gene3D" id="1.10.10.60">
    <property type="entry name" value="Homeodomain-like"/>
    <property type="match status" value="1"/>
</dbReference>
<dbReference type="Pfam" id="PF00249">
    <property type="entry name" value="Myb_DNA-binding"/>
    <property type="match status" value="1"/>
</dbReference>
<dbReference type="GO" id="GO:0032991">
    <property type="term" value="C:protein-containing complex"/>
    <property type="evidence" value="ECO:0007669"/>
    <property type="project" value="UniProtKB-ARBA"/>
</dbReference>
<dbReference type="SUPFAM" id="SSF46689">
    <property type="entry name" value="Homeodomain-like"/>
    <property type="match status" value="1"/>
</dbReference>
<comment type="subcellular location">
    <subcellularLocation>
        <location evidence="1">Nucleus</location>
    </subcellularLocation>
</comment>
<sequence length="576" mass="65525">MGERFHELPNMSANVSQRYPTQGPAASVTAPAASSLLSPATAYHRPQLDYRHTNRISLLHPEYGPGGRREAASGGAGGQPPPTSSSEQPLKKIRLADEMQPLRIDTRPGTYNPQVEAISPIFPEPISQEDQVFKTTKDRLIQQISKVDREILKAEQQIVILKKKQAELEEVANKPTVSKEVEEDAVPKNQSLPQKIYADNRRRAQSAHALLDCLGPKVEWPLYNQPTDTTVIHENIRRNVMFKKRLLEYFKKKHAERQARNNQLSATYSKLMQEWIRKCDKIESSTKRKAKEAKNREFFERTFPEVRRKRENKERFNRVGSRVKSEAEMDDFSEQQEQDNADRRMRSYAVIPPILLDPKEKRIKYTNNNNFVEDMEEVYQSRQYLNIWTAQEKEIFKEKYLQHPKNFYQISQALGEKKSVSECVRFYYLSKKTENYKRLLRKNRRDKLREKMRQSRNSGKINNNANLSVVDNLSTGVTTRLQREQQQRTEGSARSSDTSTSAVTAVSAEAATTTSSPPPPAIGTTAALSPLNAGATTTSSSTSTTTSGTNVLSSEWSGTTITSTAQLFHVALTERV</sequence>
<dbReference type="InterPro" id="IPR031557">
    <property type="entry name" value="N-CoR_GPS2_interact"/>
</dbReference>
<keyword evidence="3 4" id="KW-0175">Coiled coil</keyword>
<dbReference type="EMBL" id="KB740070">
    <property type="protein sequence ID" value="ENN81722.1"/>
    <property type="molecule type" value="Genomic_DNA"/>
</dbReference>
<dbReference type="PROSITE" id="PS51293">
    <property type="entry name" value="SANT"/>
    <property type="match status" value="1"/>
</dbReference>
<dbReference type="OrthoDB" id="10258692at2759"/>
<reference evidence="6" key="1">
    <citation type="journal article" date="2013" name="Genome Biol.">
        <title>Draft genome of the mountain pine beetle, Dendroctonus ponderosae Hopkins, a major forest pest.</title>
        <authorList>
            <person name="Keeling C.I."/>
            <person name="Yuen M.M."/>
            <person name="Liao N.Y."/>
            <person name="Docking T.R."/>
            <person name="Chan S.K."/>
            <person name="Taylor G.A."/>
            <person name="Palmquist D.L."/>
            <person name="Jackman S.D."/>
            <person name="Nguyen A."/>
            <person name="Li M."/>
            <person name="Henderson H."/>
            <person name="Janes J.K."/>
            <person name="Zhao Y."/>
            <person name="Pandoh P."/>
            <person name="Moore R."/>
            <person name="Sperling F.A."/>
            <person name="Huber D.P."/>
            <person name="Birol I."/>
            <person name="Jones S.J."/>
            <person name="Bohlmann J."/>
        </authorList>
    </citation>
    <scope>NUCLEOTIDE SEQUENCE</scope>
</reference>
<protein>
    <submittedName>
        <fullName evidence="6">Uncharacterized protein</fullName>
    </submittedName>
</protein>
<dbReference type="InterPro" id="IPR051571">
    <property type="entry name" value="N-CoR_corepressor"/>
</dbReference>
<feature type="region of interest" description="Disordered" evidence="5">
    <location>
        <begin position="317"/>
        <end position="342"/>
    </location>
</feature>
<proteinExistence type="inferred from homology"/>
<evidence type="ECO:0000313" key="6">
    <source>
        <dbReference type="EMBL" id="ENN81722.1"/>
    </source>
</evidence>
<dbReference type="SMART" id="SM00717">
    <property type="entry name" value="SANT"/>
    <property type="match status" value="1"/>
</dbReference>
<dbReference type="GO" id="GO:0005654">
    <property type="term" value="C:nucleoplasm"/>
    <property type="evidence" value="ECO:0007669"/>
    <property type="project" value="UniProtKB-ARBA"/>
</dbReference>
<dbReference type="InterPro" id="IPR001005">
    <property type="entry name" value="SANT/Myb"/>
</dbReference>
<name>N6USJ8_DENPD</name>
<dbReference type="OMA" id="HMPLRID"/>
<evidence type="ECO:0000256" key="5">
    <source>
        <dbReference type="SAM" id="MobiDB-lite"/>
    </source>
</evidence>
<accession>N6USJ8</accession>
<dbReference type="AlphaFoldDB" id="N6USJ8"/>
<feature type="compositionally biased region" description="Basic and acidic residues" evidence="5">
    <location>
        <begin position="317"/>
        <end position="327"/>
    </location>
</feature>
<dbReference type="InterPro" id="IPR017884">
    <property type="entry name" value="SANT_dom"/>
</dbReference>
<feature type="compositionally biased region" description="Low complexity" evidence="5">
    <location>
        <begin position="488"/>
        <end position="515"/>
    </location>
</feature>
<gene>
    <name evidence="6" type="ORF">YQE_01884</name>
</gene>
<evidence type="ECO:0000256" key="1">
    <source>
        <dbReference type="ARBA" id="ARBA00004123"/>
    </source>
</evidence>
<feature type="compositionally biased region" description="Polar residues" evidence="5">
    <location>
        <begin position="11"/>
        <end position="20"/>
    </location>
</feature>
<feature type="region of interest" description="Disordered" evidence="5">
    <location>
        <begin position="58"/>
        <end position="90"/>
    </location>
</feature>
<feature type="non-terminal residue" evidence="6">
    <location>
        <position position="1"/>
    </location>
</feature>
<evidence type="ECO:0000256" key="2">
    <source>
        <dbReference type="ARBA" id="ARBA00010097"/>
    </source>
</evidence>